<dbReference type="Proteomes" id="UP000257039">
    <property type="component" value="Unassembled WGS sequence"/>
</dbReference>
<dbReference type="Pfam" id="PF13519">
    <property type="entry name" value="VWA_2"/>
    <property type="match status" value="1"/>
</dbReference>
<keyword evidence="3" id="KW-1185">Reference proteome</keyword>
<name>A0A4P9VWI3_9GAMM</name>
<dbReference type="AlphaFoldDB" id="A0A4P9VWI3"/>
<sequence>MCFVSLGLHAHESYGVLIMDTSGSMRTPRHDGSSRCEYSILQAKSKVFRFFYQLHGNKIDIRTFNSGGNIISITGGFVDKFDAAMNALNSLSGKQCQGATALAEAMCLAADDLRFNYSNKAKQGDRLMVFGSTDGDENNSPRDICGGSDWQAKVEATYLDLPQVEFNATIFIGNVGLLSDSENKYGDYGDLYNMPPNGFTALSTPTTFEFLKKLAKKTGGQVETVKDSDVGDGSNDPW</sequence>
<feature type="domain" description="VWFA" evidence="1">
    <location>
        <begin position="16"/>
        <end position="130"/>
    </location>
</feature>
<dbReference type="SUPFAM" id="SSF53300">
    <property type="entry name" value="vWA-like"/>
    <property type="match status" value="1"/>
</dbReference>
<gene>
    <name evidence="2" type="ORF">B9G39_16570</name>
</gene>
<organism evidence="2 3">
    <name type="scientific">Zooshikella ganghwensis</name>
    <dbReference type="NCBI Taxonomy" id="202772"/>
    <lineage>
        <taxon>Bacteria</taxon>
        <taxon>Pseudomonadati</taxon>
        <taxon>Pseudomonadota</taxon>
        <taxon>Gammaproteobacteria</taxon>
        <taxon>Oceanospirillales</taxon>
        <taxon>Zooshikellaceae</taxon>
        <taxon>Zooshikella</taxon>
    </lineage>
</organism>
<evidence type="ECO:0000259" key="1">
    <source>
        <dbReference type="Pfam" id="PF13519"/>
    </source>
</evidence>
<proteinExistence type="predicted"/>
<evidence type="ECO:0000313" key="2">
    <source>
        <dbReference type="EMBL" id="RDH46774.1"/>
    </source>
</evidence>
<protein>
    <submittedName>
        <fullName evidence="2">VWA domain-containing protein</fullName>
    </submittedName>
</protein>
<dbReference type="Gene3D" id="3.40.50.410">
    <property type="entry name" value="von Willebrand factor, type A domain"/>
    <property type="match status" value="1"/>
</dbReference>
<evidence type="ECO:0000313" key="3">
    <source>
        <dbReference type="Proteomes" id="UP000257039"/>
    </source>
</evidence>
<comment type="caution">
    <text evidence="2">The sequence shown here is derived from an EMBL/GenBank/DDBJ whole genome shotgun (WGS) entry which is preliminary data.</text>
</comment>
<dbReference type="EMBL" id="NDXW01000001">
    <property type="protein sequence ID" value="RDH46774.1"/>
    <property type="molecule type" value="Genomic_DNA"/>
</dbReference>
<dbReference type="InterPro" id="IPR036465">
    <property type="entry name" value="vWFA_dom_sf"/>
</dbReference>
<accession>A0A4P9VWI3</accession>
<reference evidence="2 3" key="1">
    <citation type="submission" date="2017-04" db="EMBL/GenBank/DDBJ databases">
        <title>Draft genome sequence of Zooshikella ganghwensis VG4 isolated from Red Sea sediments.</title>
        <authorList>
            <person name="Rehman Z."/>
            <person name="Alam I."/>
            <person name="Kamau A."/>
            <person name="Bajic V."/>
            <person name="Leiknes T."/>
        </authorList>
    </citation>
    <scope>NUCLEOTIDE SEQUENCE [LARGE SCALE GENOMIC DNA]</scope>
    <source>
        <strain evidence="2 3">VG4</strain>
    </source>
</reference>
<dbReference type="InterPro" id="IPR002035">
    <property type="entry name" value="VWF_A"/>
</dbReference>